<dbReference type="Proteomes" id="UP000320011">
    <property type="component" value="Unassembled WGS sequence"/>
</dbReference>
<keyword evidence="4" id="KW-1185">Reference proteome</keyword>
<dbReference type="AlphaFoldDB" id="A0A558CT84"/>
<gene>
    <name evidence="3" type="ORF">FNH05_13795</name>
</gene>
<evidence type="ECO:0000256" key="2">
    <source>
        <dbReference type="SAM" id="SignalP"/>
    </source>
</evidence>
<evidence type="ECO:0000313" key="4">
    <source>
        <dbReference type="Proteomes" id="UP000320011"/>
    </source>
</evidence>
<evidence type="ECO:0008006" key="5">
    <source>
        <dbReference type="Google" id="ProtNLM"/>
    </source>
</evidence>
<dbReference type="OrthoDB" id="4445816at2"/>
<dbReference type="RefSeq" id="WP_144588125.1">
    <property type="nucleotide sequence ID" value="NZ_VJWX01000111.1"/>
</dbReference>
<keyword evidence="2" id="KW-0732">Signal</keyword>
<name>A0A558CT84_9PSEU</name>
<feature type="compositionally biased region" description="Pro residues" evidence="1">
    <location>
        <begin position="34"/>
        <end position="44"/>
    </location>
</feature>
<dbReference type="EMBL" id="VJWX01000111">
    <property type="protein sequence ID" value="TVT51979.1"/>
    <property type="molecule type" value="Genomic_DNA"/>
</dbReference>
<reference evidence="3 4" key="2">
    <citation type="submission" date="2019-08" db="EMBL/GenBank/DDBJ databases">
        <title>Amycolatopsis acidicola sp. nov., isolated from peat swamp forest soil.</title>
        <authorList>
            <person name="Srisuk N."/>
        </authorList>
    </citation>
    <scope>NUCLEOTIDE SEQUENCE [LARGE SCALE GENOMIC DNA]</scope>
    <source>
        <strain evidence="3 4">TBRC 6029</strain>
    </source>
</reference>
<evidence type="ECO:0000256" key="1">
    <source>
        <dbReference type="SAM" id="MobiDB-lite"/>
    </source>
</evidence>
<feature type="signal peptide" evidence="2">
    <location>
        <begin position="1"/>
        <end position="21"/>
    </location>
</feature>
<evidence type="ECO:0000313" key="3">
    <source>
        <dbReference type="EMBL" id="TVT51979.1"/>
    </source>
</evidence>
<protein>
    <recommendedName>
        <fullName evidence="5">DUF3558 domain-containing protein</fullName>
    </recommendedName>
</protein>
<reference evidence="3 4" key="1">
    <citation type="submission" date="2019-07" db="EMBL/GenBank/DDBJ databases">
        <authorList>
            <person name="Duangmal K."/>
            <person name="Teo W.F.A."/>
        </authorList>
    </citation>
    <scope>NUCLEOTIDE SEQUENCE [LARGE SCALE GENOMIC DNA]</scope>
    <source>
        <strain evidence="3 4">TBRC 6029</strain>
    </source>
</reference>
<proteinExistence type="predicted"/>
<sequence>MARSWLVVLVAVLLAACTSTGTTGTPTPQRDVPSSPPATPPSVAPEPLHPEQALGDFGSLDFCSLLDQDKAAGAGVKIRSHVISDPNVCYEFGTVGGRDILVQVGELAAAKEDPERGPDVSATPLDQGLQVQRGTFFVHPTSCLRYLTFADGTHLSVTVGFTDNNIGTVDQRAALCTVEEAVFAGLVEHVTTRKAGHYDRGAYLGKFDMCTLMPDPLEVLGPASGLEVIPAPNRHRCIWLNPVDTTEVQLIDEYSAQPTGGTKITIDDQITIVSQSAGYCSLRTIVGATSWPGVYEYAKLRVRVPESIKDPCAFAKTVAAATWPKLP</sequence>
<comment type="caution">
    <text evidence="3">The sequence shown here is derived from an EMBL/GenBank/DDBJ whole genome shotgun (WGS) entry which is preliminary data.</text>
</comment>
<feature type="chain" id="PRO_5038619372" description="DUF3558 domain-containing protein" evidence="2">
    <location>
        <begin position="22"/>
        <end position="327"/>
    </location>
</feature>
<organism evidence="3 4">
    <name type="scientific">Amycolatopsis rhizosphaerae</name>
    <dbReference type="NCBI Taxonomy" id="2053003"/>
    <lineage>
        <taxon>Bacteria</taxon>
        <taxon>Bacillati</taxon>
        <taxon>Actinomycetota</taxon>
        <taxon>Actinomycetes</taxon>
        <taxon>Pseudonocardiales</taxon>
        <taxon>Pseudonocardiaceae</taxon>
        <taxon>Amycolatopsis</taxon>
    </lineage>
</organism>
<accession>A0A558CT84</accession>
<feature type="region of interest" description="Disordered" evidence="1">
    <location>
        <begin position="20"/>
        <end position="50"/>
    </location>
</feature>
<dbReference type="PROSITE" id="PS51257">
    <property type="entry name" value="PROKAR_LIPOPROTEIN"/>
    <property type="match status" value="1"/>
</dbReference>